<dbReference type="OrthoDB" id="1236981at2"/>
<dbReference type="EMBL" id="FQVT01000014">
    <property type="protein sequence ID" value="SHG51055.1"/>
    <property type="molecule type" value="Genomic_DNA"/>
</dbReference>
<keyword evidence="3" id="KW-1185">Reference proteome</keyword>
<proteinExistence type="predicted"/>
<evidence type="ECO:0000313" key="2">
    <source>
        <dbReference type="EMBL" id="SHG51055.1"/>
    </source>
</evidence>
<accession>A0A1M5KEC6</accession>
<evidence type="ECO:0000313" key="3">
    <source>
        <dbReference type="Proteomes" id="UP000183945"/>
    </source>
</evidence>
<organism evidence="2 3">
    <name type="scientific">Salegentibacter echinorum</name>
    <dbReference type="NCBI Taxonomy" id="1073325"/>
    <lineage>
        <taxon>Bacteria</taxon>
        <taxon>Pseudomonadati</taxon>
        <taxon>Bacteroidota</taxon>
        <taxon>Flavobacteriia</taxon>
        <taxon>Flavobacteriales</taxon>
        <taxon>Flavobacteriaceae</taxon>
        <taxon>Salegentibacter</taxon>
    </lineage>
</organism>
<feature type="signal peptide" evidence="1">
    <location>
        <begin position="1"/>
        <end position="34"/>
    </location>
</feature>
<reference evidence="3" key="1">
    <citation type="submission" date="2016-11" db="EMBL/GenBank/DDBJ databases">
        <authorList>
            <person name="Varghese N."/>
            <person name="Submissions S."/>
        </authorList>
    </citation>
    <scope>NUCLEOTIDE SEQUENCE [LARGE SCALE GENOMIC DNA]</scope>
    <source>
        <strain evidence="3">DSM 24579</strain>
    </source>
</reference>
<keyword evidence="1" id="KW-0732">Signal</keyword>
<dbReference type="PROSITE" id="PS51257">
    <property type="entry name" value="PROKAR_LIPOPROTEIN"/>
    <property type="match status" value="1"/>
</dbReference>
<feature type="chain" id="PRO_5012386723" evidence="1">
    <location>
        <begin position="35"/>
        <end position="1136"/>
    </location>
</feature>
<name>A0A1M5KEC6_SALEC</name>
<dbReference type="RefSeq" id="WP_072881099.1">
    <property type="nucleotide sequence ID" value="NZ_FQVT01000014.1"/>
</dbReference>
<evidence type="ECO:0000256" key="1">
    <source>
        <dbReference type="SAM" id="SignalP"/>
    </source>
</evidence>
<protein>
    <submittedName>
        <fullName evidence="2">Uncharacterized protein</fullName>
    </submittedName>
</protein>
<dbReference type="AlphaFoldDB" id="A0A1M5KEC6"/>
<dbReference type="STRING" id="1073325.SAMN05444483_11442"/>
<gene>
    <name evidence="2" type="ORF">SAMN05444483_11442</name>
</gene>
<sequence>MKRSLQNLFFQYIRTWSLGTLFLVMACLPTQSFAQNKEYASQQDNGKNRATIVLGLISGGYNPTSGTAVANVENPNNAVDGNEATHATMIAKNVSILLVDYSGEAWLQMNYSNQVSSNTTTYIKIDQPTSTGFNLDLLETVGGLLGLLDEDILITEVYNGNNLVSSSEVHSTIARDADGNVYLAVTSSEAYSGVRIKLRSQSNLLGLSLGGGLNLKVYDAFYYSDAADCGKPAYTYYEDSGLNIGLLEFQNRNLENAVDTDLNTYSTLKQGALLSASVAGSKSQIFNFLAPSSETSTLNIKFSLGSQGLVNTDLLGSAEVIMYNGSEEIYRRSLQSSLLNNTDILNLLQSGNPVTLTFAPGKSFDRVTIRLSSPVGLSVAGSALQIYDVERYDDSAGCTNPEIAALPTSTENPFQSPSCANGLIDFDNVDFANRAVDGNNESFTTLYADSGNLLVSNPTAGFVEMDLGQNLPANKTTYVRINYDKDVLDRLLGGSLGKLVGDLANSLLLGNQFIEVEAKKGNISVLNGTSSIAFEGISNGDISLVQDNIGRYYIAITPNADYDRIRITNHVYAVLSTGKKASLDVYNACFEIGTDSCFAANFTSYRGGGVGLNVGNISNVGVKDAYKAINENSSDYSEINLGVAGIAANVYQSIYFNQPSQPNDKVKIRLAIEPSSALSLDVLGRYKIKFYKGETQVGNDETLQSGILNNIDLLTLFNSGGIVELEFEPDDTFNRVDIGAESIASVNVDTEPLRLYGVERYGDNCPLTITESPFENPACATELIDANNVDNLQNLFDADFDSFATLKSGAGSLLGINNYEGYVELGYDQVVPAGTTSYIRIDFEETILEALVSGSLGNIVTGLLDGLVLGDHFFQVEIKDENSNIINSASSNQASAGGNEAIRVVQDKQGRYYIAVTPAADYKSVRITDATNSALGLLAQPNTMNVYGMCHETNLDACSAAFATSYEYNGVNLSVNDLSGAGVTNKEQAIDDNTQNFSEISNGTLGVGSSTKQWIFFNSPSNKMDIAVIKFKTQGGGVDADVLGGLEIKAYLGNTEVAQFDFQNGIINGVNIINLLNNNQMVELSFRPGVSYDRISVGIKTLVGTSILSPINLFEVERLCGGSALITNPMIYPKVD</sequence>
<dbReference type="Proteomes" id="UP000183945">
    <property type="component" value="Unassembled WGS sequence"/>
</dbReference>